<evidence type="ECO:0000256" key="3">
    <source>
        <dbReference type="ARBA" id="ARBA00023163"/>
    </source>
</evidence>
<dbReference type="Gene3D" id="3.30.70.920">
    <property type="match status" value="1"/>
</dbReference>
<organism evidence="5 6">
    <name type="scientific">Actinacidiphila bryophytorum</name>
    <dbReference type="NCBI Taxonomy" id="1436133"/>
    <lineage>
        <taxon>Bacteria</taxon>
        <taxon>Bacillati</taxon>
        <taxon>Actinomycetota</taxon>
        <taxon>Actinomycetes</taxon>
        <taxon>Kitasatosporales</taxon>
        <taxon>Streptomycetaceae</taxon>
        <taxon>Actinacidiphila</taxon>
    </lineage>
</organism>
<dbReference type="InterPro" id="IPR019888">
    <property type="entry name" value="Tscrpt_reg_AsnC-like"/>
</dbReference>
<dbReference type="SUPFAM" id="SSF54909">
    <property type="entry name" value="Dimeric alpha+beta barrel"/>
    <property type="match status" value="1"/>
</dbReference>
<evidence type="ECO:0000259" key="4">
    <source>
        <dbReference type="PROSITE" id="PS50956"/>
    </source>
</evidence>
<name>A0A9W4MCV2_9ACTN</name>
<dbReference type="SMART" id="SM00344">
    <property type="entry name" value="HTH_ASNC"/>
    <property type="match status" value="1"/>
</dbReference>
<keyword evidence="1" id="KW-0805">Transcription regulation</keyword>
<dbReference type="Pfam" id="PF01037">
    <property type="entry name" value="AsnC_trans_reg"/>
    <property type="match status" value="1"/>
</dbReference>
<feature type="domain" description="HTH asnC-type" evidence="4">
    <location>
        <begin position="28"/>
        <end position="89"/>
    </location>
</feature>
<evidence type="ECO:0000313" key="6">
    <source>
        <dbReference type="Proteomes" id="UP001153328"/>
    </source>
</evidence>
<evidence type="ECO:0000256" key="1">
    <source>
        <dbReference type="ARBA" id="ARBA00023015"/>
    </source>
</evidence>
<dbReference type="GO" id="GO:0043200">
    <property type="term" value="P:response to amino acid"/>
    <property type="evidence" value="ECO:0007669"/>
    <property type="project" value="TreeGrafter"/>
</dbReference>
<accession>A0A9W4MCV2</accession>
<dbReference type="SUPFAM" id="SSF46785">
    <property type="entry name" value="Winged helix' DNA-binding domain"/>
    <property type="match status" value="1"/>
</dbReference>
<dbReference type="GO" id="GO:0043565">
    <property type="term" value="F:sequence-specific DNA binding"/>
    <property type="evidence" value="ECO:0007669"/>
    <property type="project" value="InterPro"/>
</dbReference>
<dbReference type="AlphaFoldDB" id="A0A9W4MCV2"/>
<dbReference type="InterPro" id="IPR036390">
    <property type="entry name" value="WH_DNA-bd_sf"/>
</dbReference>
<dbReference type="EMBL" id="CAJVAX010000019">
    <property type="protein sequence ID" value="CAG7649749.1"/>
    <property type="molecule type" value="Genomic_DNA"/>
</dbReference>
<dbReference type="PRINTS" id="PR00033">
    <property type="entry name" value="HTHASNC"/>
</dbReference>
<dbReference type="PANTHER" id="PTHR30154:SF53">
    <property type="entry name" value="HTH-TYPE TRANSCRIPTIONAL REGULATOR LRPC"/>
    <property type="match status" value="1"/>
</dbReference>
<sequence length="173" mass="19063">MAKGVAERVNALRFTSRRGLLFDEGESVDAVDRAVLTELDANPRMPMAELARRVEVSVPTARERVRRLQETGVIRGYRLDVDPAALGYPVAAFVRVRPGPGQLPRIAELARSLPQVSECHRITGEDCFLLKVHATDLTTFEEVLDRFLLYGQTTTSIVQSTPVPPRTPGLSPG</sequence>
<keyword evidence="3" id="KW-0804">Transcription</keyword>
<reference evidence="5" key="1">
    <citation type="submission" date="2021-06" db="EMBL/GenBank/DDBJ databases">
        <authorList>
            <person name="Arsene-Ploetze F."/>
        </authorList>
    </citation>
    <scope>NUCLEOTIDE SEQUENCE</scope>
    <source>
        <strain evidence="5">SBRY1</strain>
    </source>
</reference>
<gene>
    <name evidence="5" type="ORF">SBRY_50183</name>
</gene>
<dbReference type="Proteomes" id="UP001153328">
    <property type="component" value="Unassembled WGS sequence"/>
</dbReference>
<protein>
    <submittedName>
        <fullName evidence="5">Lrp/AsnC family transcriptional regulator, leucine-responsive regulatory protein</fullName>
    </submittedName>
</protein>
<evidence type="ECO:0000256" key="2">
    <source>
        <dbReference type="ARBA" id="ARBA00023125"/>
    </source>
</evidence>
<dbReference type="GO" id="GO:0005829">
    <property type="term" value="C:cytosol"/>
    <property type="evidence" value="ECO:0007669"/>
    <property type="project" value="TreeGrafter"/>
</dbReference>
<dbReference type="InterPro" id="IPR019887">
    <property type="entry name" value="Tscrpt_reg_AsnC/Lrp_C"/>
</dbReference>
<evidence type="ECO:0000313" key="5">
    <source>
        <dbReference type="EMBL" id="CAG7649749.1"/>
    </source>
</evidence>
<keyword evidence="6" id="KW-1185">Reference proteome</keyword>
<dbReference type="PANTHER" id="PTHR30154">
    <property type="entry name" value="LEUCINE-RESPONSIVE REGULATORY PROTEIN"/>
    <property type="match status" value="1"/>
</dbReference>
<dbReference type="InterPro" id="IPR036388">
    <property type="entry name" value="WH-like_DNA-bd_sf"/>
</dbReference>
<comment type="caution">
    <text evidence="5">The sequence shown here is derived from an EMBL/GenBank/DDBJ whole genome shotgun (WGS) entry which is preliminary data.</text>
</comment>
<keyword evidence="2" id="KW-0238">DNA-binding</keyword>
<dbReference type="InterPro" id="IPR000485">
    <property type="entry name" value="AsnC-type_HTH_dom"/>
</dbReference>
<dbReference type="PROSITE" id="PS50956">
    <property type="entry name" value="HTH_ASNC_2"/>
    <property type="match status" value="1"/>
</dbReference>
<proteinExistence type="predicted"/>
<dbReference type="Gene3D" id="1.10.10.10">
    <property type="entry name" value="Winged helix-like DNA-binding domain superfamily/Winged helix DNA-binding domain"/>
    <property type="match status" value="1"/>
</dbReference>
<dbReference type="InterPro" id="IPR011008">
    <property type="entry name" value="Dimeric_a/b-barrel"/>
</dbReference>
<dbReference type="Pfam" id="PF13412">
    <property type="entry name" value="HTH_24"/>
    <property type="match status" value="1"/>
</dbReference>